<evidence type="ECO:0000256" key="3">
    <source>
        <dbReference type="SAM" id="SignalP"/>
    </source>
</evidence>
<reference evidence="5" key="1">
    <citation type="journal article" date="2019" name="Int. J. Syst. Evol. Microbiol.">
        <title>The Global Catalogue of Microorganisms (GCM) 10K type strain sequencing project: providing services to taxonomists for standard genome sequencing and annotation.</title>
        <authorList>
            <consortium name="The Broad Institute Genomics Platform"/>
            <consortium name="The Broad Institute Genome Sequencing Center for Infectious Disease"/>
            <person name="Wu L."/>
            <person name="Ma J."/>
        </authorList>
    </citation>
    <scope>NUCLEOTIDE SEQUENCE [LARGE SCALE GENOMIC DNA]</scope>
    <source>
        <strain evidence="5">JCM 16365</strain>
    </source>
</reference>
<feature type="region of interest" description="Disordered" evidence="2">
    <location>
        <begin position="251"/>
        <end position="285"/>
    </location>
</feature>
<gene>
    <name evidence="4" type="ORF">GCM10009862_00880</name>
</gene>
<accession>A0ABP6BG13</accession>
<keyword evidence="3" id="KW-0732">Signal</keyword>
<sequence length="388" mass="39903">MTVERAPRPRAPRPRTLAVAAAILVLLAGSAAPARAADTPSWDDVQNARNNQAAAAELVARIDAELDAAQERSAIAATAALEAARTAEDARRRADDAAQRSAALDAQVVAAQAEAEAQRARTGALASSMYRLQSDGPLVARLLTAADPDDLLERLGLLDTVGTAWAGRAARAQGAANVLATLNDQATLARTAREGAATEAERAAADAQSAADAESAAVVELSTQASTLYAQLATLKGTTAEVERRYRLASQVAAQPANPAPTSPSSGSPAPPAPSVPSPGSGGGVVVDPAGAREYARGAIGAYGWGQDQFECLVLLWNRESGWRADALNPSSGAYGIPQSLPGNKMASAGADWRTNAATQINWGLSYISSRYGSPCGAWGHSQATGWY</sequence>
<organism evidence="4 5">
    <name type="scientific">Microbacterium binotii</name>
    <dbReference type="NCBI Taxonomy" id="462710"/>
    <lineage>
        <taxon>Bacteria</taxon>
        <taxon>Bacillati</taxon>
        <taxon>Actinomycetota</taxon>
        <taxon>Actinomycetes</taxon>
        <taxon>Micrococcales</taxon>
        <taxon>Microbacteriaceae</taxon>
        <taxon>Microbacterium</taxon>
    </lineage>
</organism>
<dbReference type="SUPFAM" id="SSF53955">
    <property type="entry name" value="Lysozyme-like"/>
    <property type="match status" value="1"/>
</dbReference>
<keyword evidence="1" id="KW-0175">Coiled coil</keyword>
<evidence type="ECO:0008006" key="6">
    <source>
        <dbReference type="Google" id="ProtNLM"/>
    </source>
</evidence>
<dbReference type="Proteomes" id="UP001500274">
    <property type="component" value="Unassembled WGS sequence"/>
</dbReference>
<protein>
    <recommendedName>
        <fullName evidence="6">Lytic transglycosylase domain-containing protein</fullName>
    </recommendedName>
</protein>
<dbReference type="InterPro" id="IPR023346">
    <property type="entry name" value="Lysozyme-like_dom_sf"/>
</dbReference>
<name>A0ABP6BG13_9MICO</name>
<feature type="chain" id="PRO_5046222296" description="Lytic transglycosylase domain-containing protein" evidence="3">
    <location>
        <begin position="37"/>
        <end position="388"/>
    </location>
</feature>
<evidence type="ECO:0000256" key="2">
    <source>
        <dbReference type="SAM" id="MobiDB-lite"/>
    </source>
</evidence>
<proteinExistence type="predicted"/>
<feature type="signal peptide" evidence="3">
    <location>
        <begin position="1"/>
        <end position="36"/>
    </location>
</feature>
<evidence type="ECO:0000256" key="1">
    <source>
        <dbReference type="SAM" id="Coils"/>
    </source>
</evidence>
<dbReference type="EMBL" id="BAAARI010000001">
    <property type="protein sequence ID" value="GAA2566156.1"/>
    <property type="molecule type" value="Genomic_DNA"/>
</dbReference>
<comment type="caution">
    <text evidence="4">The sequence shown here is derived from an EMBL/GenBank/DDBJ whole genome shotgun (WGS) entry which is preliminary data.</text>
</comment>
<keyword evidence="5" id="KW-1185">Reference proteome</keyword>
<evidence type="ECO:0000313" key="5">
    <source>
        <dbReference type="Proteomes" id="UP001500274"/>
    </source>
</evidence>
<evidence type="ECO:0000313" key="4">
    <source>
        <dbReference type="EMBL" id="GAA2566156.1"/>
    </source>
</evidence>
<dbReference type="RefSeq" id="WP_344225814.1">
    <property type="nucleotide sequence ID" value="NZ_BAAARI010000001.1"/>
</dbReference>
<feature type="coiled-coil region" evidence="1">
    <location>
        <begin position="80"/>
        <end position="107"/>
    </location>
</feature>